<feature type="region of interest" description="Disordered" evidence="6">
    <location>
        <begin position="335"/>
        <end position="424"/>
    </location>
</feature>
<dbReference type="Gene3D" id="2.40.330.10">
    <property type="entry name" value="DNA-binding pseudobarrel domain"/>
    <property type="match status" value="2"/>
</dbReference>
<feature type="compositionally biased region" description="Basic residues" evidence="6">
    <location>
        <begin position="368"/>
        <end position="386"/>
    </location>
</feature>
<feature type="compositionally biased region" description="Basic and acidic residues" evidence="6">
    <location>
        <begin position="301"/>
        <end position="310"/>
    </location>
</feature>
<gene>
    <name evidence="8" type="ORF">QN277_001450</name>
</gene>
<dbReference type="Proteomes" id="UP001293593">
    <property type="component" value="Unassembled WGS sequence"/>
</dbReference>
<evidence type="ECO:0000256" key="1">
    <source>
        <dbReference type="ARBA" id="ARBA00004123"/>
    </source>
</evidence>
<dbReference type="AlphaFoldDB" id="A0AAE1N7F1"/>
<keyword evidence="2" id="KW-0805">Transcription regulation</keyword>
<feature type="region of interest" description="Disordered" evidence="6">
    <location>
        <begin position="148"/>
        <end position="323"/>
    </location>
</feature>
<protein>
    <recommendedName>
        <fullName evidence="7">TF-B3 domain-containing protein</fullName>
    </recommendedName>
</protein>
<keyword evidence="3" id="KW-0238">DNA-binding</keyword>
<feature type="compositionally biased region" description="Gly residues" evidence="6">
    <location>
        <begin position="288"/>
        <end position="297"/>
    </location>
</feature>
<evidence type="ECO:0000259" key="7">
    <source>
        <dbReference type="PROSITE" id="PS50863"/>
    </source>
</evidence>
<dbReference type="PROSITE" id="PS50863">
    <property type="entry name" value="B3"/>
    <property type="match status" value="2"/>
</dbReference>
<dbReference type="SMART" id="SM01019">
    <property type="entry name" value="B3"/>
    <property type="match status" value="2"/>
</dbReference>
<feature type="compositionally biased region" description="Basic and acidic residues" evidence="6">
    <location>
        <begin position="409"/>
        <end position="424"/>
    </location>
</feature>
<reference evidence="8" key="1">
    <citation type="submission" date="2023-10" db="EMBL/GenBank/DDBJ databases">
        <title>Chromosome-level genome of the transformable northern wattle, Acacia crassicarpa.</title>
        <authorList>
            <person name="Massaro I."/>
            <person name="Sinha N.R."/>
            <person name="Poethig S."/>
            <person name="Leichty A.R."/>
        </authorList>
    </citation>
    <scope>NUCLEOTIDE SEQUENCE</scope>
    <source>
        <strain evidence="8">Acra3RX</strain>
        <tissue evidence="8">Leaf</tissue>
    </source>
</reference>
<accession>A0AAE1N7F1</accession>
<dbReference type="Pfam" id="PF02362">
    <property type="entry name" value="B3"/>
    <property type="match status" value="2"/>
</dbReference>
<dbReference type="InterPro" id="IPR003340">
    <property type="entry name" value="B3_DNA-bd"/>
</dbReference>
<evidence type="ECO:0000256" key="6">
    <source>
        <dbReference type="SAM" id="MobiDB-lite"/>
    </source>
</evidence>
<evidence type="ECO:0000313" key="9">
    <source>
        <dbReference type="Proteomes" id="UP001293593"/>
    </source>
</evidence>
<feature type="compositionally biased region" description="Acidic residues" evidence="6">
    <location>
        <begin position="180"/>
        <end position="189"/>
    </location>
</feature>
<dbReference type="InterPro" id="IPR050655">
    <property type="entry name" value="Plant_B3_domain"/>
</dbReference>
<dbReference type="EMBL" id="JAWXYG010000001">
    <property type="protein sequence ID" value="KAK4284649.1"/>
    <property type="molecule type" value="Genomic_DNA"/>
</dbReference>
<comment type="caution">
    <text evidence="8">The sequence shown here is derived from an EMBL/GenBank/DDBJ whole genome shotgun (WGS) entry which is preliminary data.</text>
</comment>
<feature type="domain" description="TF-B3" evidence="7">
    <location>
        <begin position="464"/>
        <end position="562"/>
    </location>
</feature>
<feature type="compositionally biased region" description="Gly residues" evidence="6">
    <location>
        <begin position="158"/>
        <end position="169"/>
    </location>
</feature>
<feature type="compositionally biased region" description="Basic and acidic residues" evidence="6">
    <location>
        <begin position="224"/>
        <end position="243"/>
    </location>
</feature>
<evidence type="ECO:0000256" key="4">
    <source>
        <dbReference type="ARBA" id="ARBA00023163"/>
    </source>
</evidence>
<dbReference type="GO" id="GO:0005634">
    <property type="term" value="C:nucleus"/>
    <property type="evidence" value="ECO:0007669"/>
    <property type="project" value="UniProtKB-SubCell"/>
</dbReference>
<organism evidence="8 9">
    <name type="scientific">Acacia crassicarpa</name>
    <name type="common">northern wattle</name>
    <dbReference type="NCBI Taxonomy" id="499986"/>
    <lineage>
        <taxon>Eukaryota</taxon>
        <taxon>Viridiplantae</taxon>
        <taxon>Streptophyta</taxon>
        <taxon>Embryophyta</taxon>
        <taxon>Tracheophyta</taxon>
        <taxon>Spermatophyta</taxon>
        <taxon>Magnoliopsida</taxon>
        <taxon>eudicotyledons</taxon>
        <taxon>Gunneridae</taxon>
        <taxon>Pentapetalae</taxon>
        <taxon>rosids</taxon>
        <taxon>fabids</taxon>
        <taxon>Fabales</taxon>
        <taxon>Fabaceae</taxon>
        <taxon>Caesalpinioideae</taxon>
        <taxon>mimosoid clade</taxon>
        <taxon>Acacieae</taxon>
        <taxon>Acacia</taxon>
    </lineage>
</organism>
<keyword evidence="9" id="KW-1185">Reference proteome</keyword>
<feature type="compositionally biased region" description="Polar residues" evidence="6">
    <location>
        <begin position="196"/>
        <end position="219"/>
    </location>
</feature>
<comment type="subcellular location">
    <subcellularLocation>
        <location evidence="1">Nucleus</location>
    </subcellularLocation>
</comment>
<evidence type="ECO:0000256" key="3">
    <source>
        <dbReference type="ARBA" id="ARBA00023125"/>
    </source>
</evidence>
<evidence type="ECO:0000313" key="8">
    <source>
        <dbReference type="EMBL" id="KAK4284649.1"/>
    </source>
</evidence>
<name>A0AAE1N7F1_9FABA</name>
<dbReference type="CDD" id="cd10017">
    <property type="entry name" value="B3_DNA"/>
    <property type="match status" value="2"/>
</dbReference>
<feature type="compositionally biased region" description="Polar residues" evidence="6">
    <location>
        <begin position="262"/>
        <end position="271"/>
    </location>
</feature>
<feature type="compositionally biased region" description="Low complexity" evidence="6">
    <location>
        <begin position="335"/>
        <end position="352"/>
    </location>
</feature>
<evidence type="ECO:0000256" key="2">
    <source>
        <dbReference type="ARBA" id="ARBA00023015"/>
    </source>
</evidence>
<dbReference type="PANTHER" id="PTHR31920:SF147">
    <property type="entry name" value="TF-B3 DOMAIN-CONTAINING PROTEIN"/>
    <property type="match status" value="1"/>
</dbReference>
<dbReference type="SUPFAM" id="SSF101936">
    <property type="entry name" value="DNA-binding pseudobarrel domain"/>
    <property type="match status" value="2"/>
</dbReference>
<dbReference type="InterPro" id="IPR015300">
    <property type="entry name" value="DNA-bd_pseudobarrel_sf"/>
</dbReference>
<dbReference type="PANTHER" id="PTHR31920">
    <property type="entry name" value="B3 DOMAIN-CONTAINING"/>
    <property type="match status" value="1"/>
</dbReference>
<proteinExistence type="predicted"/>
<evidence type="ECO:0000256" key="5">
    <source>
        <dbReference type="ARBA" id="ARBA00023242"/>
    </source>
</evidence>
<dbReference type="GO" id="GO:0003677">
    <property type="term" value="F:DNA binding"/>
    <property type="evidence" value="ECO:0007669"/>
    <property type="project" value="UniProtKB-KW"/>
</dbReference>
<keyword evidence="4" id="KW-0804">Transcription</keyword>
<sequence>MDERANRRRRSSLPEGKPAHFFKIMLPTTILDKKLRVPKTFVNHHGDDFSPIITLHDPNAREWKIGLEKIEEDDDLCFSEGWENFMEYYSITEVHFLVFRYEGDSKFQVLIFDMTGSEIQYPSQNLSPERNLVASSGSLKRNVYVHHQSQNHKDDNDGGGGGGEGGGGHHLSQNYNDNSSDGDGDDEGGGDGGYHHQSQNHNDSGGRNQVASSGSSKGNNHVHHQSENHDDNNGGGGRDHQNRNDNGGGVDSDEDEGGGRNQVASSESSKSNGHDHYWSQNFNDNDVGDGGEGGGSHCRGRGGDSYHFTEEYFPDDEDDSTHDAHEEDNFYYSISLSKSTSTSPSKSTSPATTKRRGFTKFIDQPSRRERRKQHSPPPSSKRKRHEHSSDSESDEVSNSIKRRKRRRRSIEERRRGREKKSNHQVEWLRKQTLISKSYKKRHISERARTKVIEAADSHKPEFPSFRVVLRPHNVYNSIVYVPASFAVKYLGKGSGKIRLENVKGKQWEARCLHKNGSGNGMSIGEGWGKFKMDNEVKEGDVCVFELVNRKDIVLRVQIFRVRQYSNR</sequence>
<feature type="domain" description="TF-B3" evidence="7">
    <location>
        <begin position="20"/>
        <end position="115"/>
    </location>
</feature>
<keyword evidence="5" id="KW-0539">Nucleus</keyword>